<sequence length="37" mass="4315">MCMKRSSDNTSFAREKLFQGVVILIKRLKVISLIEEM</sequence>
<accession>A0A6V8NSV3</accession>
<dbReference type="Proteomes" id="UP000585609">
    <property type="component" value="Unassembled WGS sequence"/>
</dbReference>
<dbReference type="EMBL" id="BLRW01000061">
    <property type="protein sequence ID" value="GFP23167.1"/>
    <property type="molecule type" value="Genomic_DNA"/>
</dbReference>
<gene>
    <name evidence="1" type="ORF">HKBW3S09_00634</name>
</gene>
<reference evidence="1 2" key="1">
    <citation type="journal article" date="2020" name="Front. Microbiol.">
        <title>Single-cell genomics of novel Actinobacteria with the Wood-Ljungdahl pathway discovered in a serpentinizing system.</title>
        <authorList>
            <person name="Merino N."/>
            <person name="Kawai M."/>
            <person name="Boyd E.S."/>
            <person name="Colman D.R."/>
            <person name="McGlynn S.E."/>
            <person name="Nealson K.H."/>
            <person name="Kurokawa K."/>
            <person name="Hongoh Y."/>
        </authorList>
    </citation>
    <scope>NUCLEOTIDE SEQUENCE [LARGE SCALE GENOMIC DNA]</scope>
    <source>
        <strain evidence="1 2">S09_30</strain>
    </source>
</reference>
<name>A0A6V8NSV3_9ACTN</name>
<protein>
    <submittedName>
        <fullName evidence="1">Uncharacterized protein</fullName>
    </submittedName>
</protein>
<proteinExistence type="predicted"/>
<organism evidence="1 2">
    <name type="scientific">Candidatus Hakubella thermalkaliphila</name>
    <dbReference type="NCBI Taxonomy" id="2754717"/>
    <lineage>
        <taxon>Bacteria</taxon>
        <taxon>Bacillati</taxon>
        <taxon>Actinomycetota</taxon>
        <taxon>Actinomycetota incertae sedis</taxon>
        <taxon>Candidatus Hakubellales</taxon>
        <taxon>Candidatus Hakubellaceae</taxon>
        <taxon>Candidatus Hakubella</taxon>
    </lineage>
</organism>
<evidence type="ECO:0000313" key="2">
    <source>
        <dbReference type="Proteomes" id="UP000585609"/>
    </source>
</evidence>
<evidence type="ECO:0000313" key="1">
    <source>
        <dbReference type="EMBL" id="GFP23167.1"/>
    </source>
</evidence>
<comment type="caution">
    <text evidence="1">The sequence shown here is derived from an EMBL/GenBank/DDBJ whole genome shotgun (WGS) entry which is preliminary data.</text>
</comment>
<dbReference type="AlphaFoldDB" id="A0A6V8NSV3"/>